<feature type="transmembrane region" description="Helical" evidence="2">
    <location>
        <begin position="6"/>
        <end position="27"/>
    </location>
</feature>
<feature type="transmembrane region" description="Helical" evidence="2">
    <location>
        <begin position="155"/>
        <end position="173"/>
    </location>
</feature>
<evidence type="ECO:0000313" key="3">
    <source>
        <dbReference type="EMBL" id="ETO08255.1"/>
    </source>
</evidence>
<keyword evidence="2" id="KW-0812">Transmembrane</keyword>
<accession>X6M5E8</accession>
<keyword evidence="2" id="KW-0472">Membrane</keyword>
<evidence type="ECO:0000313" key="4">
    <source>
        <dbReference type="Proteomes" id="UP000023152"/>
    </source>
</evidence>
<reference evidence="3 4" key="1">
    <citation type="journal article" date="2013" name="Curr. Biol.">
        <title>The Genome of the Foraminiferan Reticulomyxa filosa.</title>
        <authorList>
            <person name="Glockner G."/>
            <person name="Hulsmann N."/>
            <person name="Schleicher M."/>
            <person name="Noegel A.A."/>
            <person name="Eichinger L."/>
            <person name="Gallinger C."/>
            <person name="Pawlowski J."/>
            <person name="Sierra R."/>
            <person name="Euteneuer U."/>
            <person name="Pillet L."/>
            <person name="Moustafa A."/>
            <person name="Platzer M."/>
            <person name="Groth M."/>
            <person name="Szafranski K."/>
            <person name="Schliwa M."/>
        </authorList>
    </citation>
    <scope>NUCLEOTIDE SEQUENCE [LARGE SCALE GENOMIC DNA]</scope>
</reference>
<keyword evidence="2" id="KW-1133">Transmembrane helix</keyword>
<dbReference type="AlphaFoldDB" id="X6M5E8"/>
<proteinExistence type="predicted"/>
<dbReference type="Proteomes" id="UP000023152">
    <property type="component" value="Unassembled WGS sequence"/>
</dbReference>
<organism evidence="3 4">
    <name type="scientific">Reticulomyxa filosa</name>
    <dbReference type="NCBI Taxonomy" id="46433"/>
    <lineage>
        <taxon>Eukaryota</taxon>
        <taxon>Sar</taxon>
        <taxon>Rhizaria</taxon>
        <taxon>Retaria</taxon>
        <taxon>Foraminifera</taxon>
        <taxon>Monothalamids</taxon>
        <taxon>Reticulomyxidae</taxon>
        <taxon>Reticulomyxa</taxon>
    </lineage>
</organism>
<keyword evidence="4" id="KW-1185">Reference proteome</keyword>
<dbReference type="EMBL" id="ASPP01025224">
    <property type="protein sequence ID" value="ETO08255.1"/>
    <property type="molecule type" value="Genomic_DNA"/>
</dbReference>
<comment type="caution">
    <text evidence="3">The sequence shown here is derived from an EMBL/GenBank/DDBJ whole genome shotgun (WGS) entry which is preliminary data.</text>
</comment>
<evidence type="ECO:0000256" key="2">
    <source>
        <dbReference type="SAM" id="Phobius"/>
    </source>
</evidence>
<protein>
    <submittedName>
        <fullName evidence="3">Uncharacterized protein</fullName>
    </submittedName>
</protein>
<feature type="region of interest" description="Disordered" evidence="1">
    <location>
        <begin position="230"/>
        <end position="264"/>
    </location>
</feature>
<gene>
    <name evidence="3" type="ORF">RFI_29133</name>
</gene>
<evidence type="ECO:0000256" key="1">
    <source>
        <dbReference type="SAM" id="MobiDB-lite"/>
    </source>
</evidence>
<sequence>MIIIVIFIIVDIVIIAADIVIMVVDIVELNGGPSCSNPDPIIYYSSIQYVNVFVNGKKLNVEDQFIVIIEQATKVIDYTYVILIIYDSKVVLTSQDVFMSKWLKKKIYYYNSQIDHSSSRHVQPKTIIPITNKSGNGRYDLVCCYHFNIYTYMYMYTYICICIAFVLHLYLLGTIDTDPWEVMKQRLIKEQSLNANADPKHWKYLSLLELQQKLSQQSYAVDQLSDGQKKGVKEYQRRRSKQKLAGMKVNDSDNDNDNNNGGDNEQIIWQLEFDPNEDNKEKGLASIDWSGPKYYVMDSTDLFANMEFKTLKSTVPKDDGNVVEVTEEEMVLRQEFGLIGIPIRIKLRSAMEDLFQDNYNKQLKLWSSGEVQHNRRYLIDKIGKIKQLKGSGLGGKMWIEDWIQLRSLQKQNKQQQKQIADNTESFKHIQTKKLTVDRFQKQPST</sequence>
<name>X6M5E8_RETFI</name>